<evidence type="ECO:0000313" key="2">
    <source>
        <dbReference type="Proteomes" id="UP000198284"/>
    </source>
</evidence>
<gene>
    <name evidence="1" type="ORF">SAMN06265795_102578</name>
</gene>
<dbReference type="Proteomes" id="UP000198284">
    <property type="component" value="Unassembled WGS sequence"/>
</dbReference>
<dbReference type="AlphaFoldDB" id="A0A239E864"/>
<keyword evidence="2" id="KW-1185">Reference proteome</keyword>
<sequence>MGRTLHNKIKLKKHSSFVEFMLAALRLFRLSSQRH</sequence>
<reference evidence="1 2" key="1">
    <citation type="submission" date="2017-06" db="EMBL/GenBank/DDBJ databases">
        <authorList>
            <person name="Kim H.J."/>
            <person name="Triplett B.A."/>
        </authorList>
    </citation>
    <scope>NUCLEOTIDE SEQUENCE [LARGE SCALE GENOMIC DNA]</scope>
    <source>
        <strain evidence="1 2">U15</strain>
    </source>
</reference>
<accession>A0A239E864</accession>
<proteinExistence type="predicted"/>
<organism evidence="1 2">
    <name type="scientific">Noviherbaspirillum humi</name>
    <dbReference type="NCBI Taxonomy" id="1688639"/>
    <lineage>
        <taxon>Bacteria</taxon>
        <taxon>Pseudomonadati</taxon>
        <taxon>Pseudomonadota</taxon>
        <taxon>Betaproteobacteria</taxon>
        <taxon>Burkholderiales</taxon>
        <taxon>Oxalobacteraceae</taxon>
        <taxon>Noviherbaspirillum</taxon>
    </lineage>
</organism>
<evidence type="ECO:0000313" key="1">
    <source>
        <dbReference type="EMBL" id="SNS40807.1"/>
    </source>
</evidence>
<dbReference type="EMBL" id="FZOT01000002">
    <property type="protein sequence ID" value="SNS40807.1"/>
    <property type="molecule type" value="Genomic_DNA"/>
</dbReference>
<protein>
    <submittedName>
        <fullName evidence="1">Uncharacterized protein</fullName>
    </submittedName>
</protein>
<name>A0A239E864_9BURK</name>